<evidence type="ECO:0000259" key="6">
    <source>
        <dbReference type="PROSITE" id="PS51360"/>
    </source>
</evidence>
<dbReference type="GO" id="GO:1990269">
    <property type="term" value="F:RNA polymerase II C-terminal domain phosphoserine binding"/>
    <property type="evidence" value="ECO:0007669"/>
    <property type="project" value="TreeGrafter"/>
</dbReference>
<evidence type="ECO:0000256" key="4">
    <source>
        <dbReference type="ARBA" id="ARBA00023242"/>
    </source>
</evidence>
<evidence type="ECO:0000313" key="7">
    <source>
        <dbReference type="Proteomes" id="UP000887566"/>
    </source>
</evidence>
<feature type="region of interest" description="Disordered" evidence="5">
    <location>
        <begin position="152"/>
        <end position="284"/>
    </location>
</feature>
<dbReference type="PROSITE" id="PS51360">
    <property type="entry name" value="PLUS3"/>
    <property type="match status" value="1"/>
</dbReference>
<dbReference type="WBParaSite" id="PSAMB.scaffold4975size13002.g25655.t1">
    <property type="protein sequence ID" value="PSAMB.scaffold4975size13002.g25655.t1"/>
    <property type="gene ID" value="PSAMB.scaffold4975size13002.g25655"/>
</dbReference>
<feature type="compositionally biased region" description="Low complexity" evidence="5">
    <location>
        <begin position="250"/>
        <end position="259"/>
    </location>
</feature>
<feature type="compositionally biased region" description="Basic and acidic residues" evidence="5">
    <location>
        <begin position="193"/>
        <end position="202"/>
    </location>
</feature>
<feature type="compositionally biased region" description="Basic and acidic residues" evidence="5">
    <location>
        <begin position="260"/>
        <end position="272"/>
    </location>
</feature>
<dbReference type="GO" id="GO:0016593">
    <property type="term" value="C:Cdc73/Paf1 complex"/>
    <property type="evidence" value="ECO:0007669"/>
    <property type="project" value="TreeGrafter"/>
</dbReference>
<feature type="compositionally biased region" description="Basic and acidic residues" evidence="5">
    <location>
        <begin position="125"/>
        <end position="140"/>
    </location>
</feature>
<protein>
    <submittedName>
        <fullName evidence="8">Plus3 domain-containing protein</fullName>
    </submittedName>
</protein>
<feature type="compositionally biased region" description="Basic residues" evidence="5">
    <location>
        <begin position="71"/>
        <end position="89"/>
    </location>
</feature>
<feature type="compositionally biased region" description="Basic and acidic residues" evidence="5">
    <location>
        <begin position="214"/>
        <end position="230"/>
    </location>
</feature>
<evidence type="ECO:0000256" key="1">
    <source>
        <dbReference type="ARBA" id="ARBA00004123"/>
    </source>
</evidence>
<feature type="compositionally biased region" description="Basic residues" evidence="5">
    <location>
        <begin position="155"/>
        <end position="167"/>
    </location>
</feature>
<keyword evidence="7" id="KW-1185">Reference proteome</keyword>
<dbReference type="Pfam" id="PF03126">
    <property type="entry name" value="Plus-3"/>
    <property type="match status" value="1"/>
</dbReference>
<dbReference type="Proteomes" id="UP000887566">
    <property type="component" value="Unplaced"/>
</dbReference>
<dbReference type="AlphaFoldDB" id="A0A914WR60"/>
<name>A0A914WR60_9BILA</name>
<evidence type="ECO:0000313" key="8">
    <source>
        <dbReference type="WBParaSite" id="PSAMB.scaffold4975size13002.g25655.t1"/>
    </source>
</evidence>
<evidence type="ECO:0000256" key="3">
    <source>
        <dbReference type="ARBA" id="ARBA00023163"/>
    </source>
</evidence>
<proteinExistence type="predicted"/>
<feature type="domain" description="Plus3" evidence="6">
    <location>
        <begin position="283"/>
        <end position="414"/>
    </location>
</feature>
<dbReference type="InterPro" id="IPR004343">
    <property type="entry name" value="Plus-3_dom"/>
</dbReference>
<comment type="subcellular location">
    <subcellularLocation>
        <location evidence="1">Nucleus</location>
    </subcellularLocation>
</comment>
<keyword evidence="2" id="KW-0805">Transcription regulation</keyword>
<organism evidence="7 8">
    <name type="scientific">Plectus sambesii</name>
    <dbReference type="NCBI Taxonomy" id="2011161"/>
    <lineage>
        <taxon>Eukaryota</taxon>
        <taxon>Metazoa</taxon>
        <taxon>Ecdysozoa</taxon>
        <taxon>Nematoda</taxon>
        <taxon>Chromadorea</taxon>
        <taxon>Plectida</taxon>
        <taxon>Plectina</taxon>
        <taxon>Plectoidea</taxon>
        <taxon>Plectidae</taxon>
        <taxon>Plectus</taxon>
    </lineage>
</organism>
<feature type="region of interest" description="Disordered" evidence="5">
    <location>
        <begin position="1"/>
        <end position="140"/>
    </location>
</feature>
<keyword evidence="4" id="KW-0539">Nucleus</keyword>
<dbReference type="PANTHER" id="PTHR13115">
    <property type="entry name" value="RNA POLYMERASE-ASSOCIATED PROTEIN RTF1 HOMOLOG"/>
    <property type="match status" value="1"/>
</dbReference>
<accession>A0A914WR60</accession>
<keyword evidence="3" id="KW-0804">Transcription</keyword>
<dbReference type="SUPFAM" id="SSF159042">
    <property type="entry name" value="Plus3-like"/>
    <property type="match status" value="1"/>
</dbReference>
<evidence type="ECO:0000256" key="5">
    <source>
        <dbReference type="SAM" id="MobiDB-lite"/>
    </source>
</evidence>
<dbReference type="InterPro" id="IPR036128">
    <property type="entry name" value="Plus3-like_sf"/>
</dbReference>
<dbReference type="PANTHER" id="PTHR13115:SF8">
    <property type="entry name" value="RNA POLYMERASE-ASSOCIATED PROTEIN RTF1 HOMOLOG"/>
    <property type="match status" value="1"/>
</dbReference>
<sequence>MAGRSNILSSSDDSDDEARPNETANKSSNSDESSDDNRKSKRRVRAAAPSSSVMIESGTSDDEESDDDGGKRKRKATTSAKKKTPAKRSRTVEDGELSSDAEEKKERDSDDLDEYDDDLIGDDEDRARLDGMTEKEREEEIYKRLERRELLKQRQVIKQKLNAKRGNVKADDGKKKKGGKGKGEDSDGEYDAEFQRPSEVRHKQTQKRAMADLLAKRRERKDADQKRKTDPALSLDDVFGQQSDDEDKSSSSSSSPSHSSGRERSQSPHFDSRQPTTKIKREIEKKEELSRVRLSRFKLAKIVHAPFFAKTVVGCYVRIGIGQNAGRSIYRVAQIADVVETGKIYQVEKTRTNKGLKLKHGTDERVYRLEFVSNSDFTDTEFAKWLETMTYNNLPLPTMDHIERKEADVKKAMGYSYSEEDIAHIIKEKKRFQKSPHNFAIEKTALMKAKVWLFLRERLRVAKRQSGEASRRNFFSAENAKYGVLLARDGC</sequence>
<dbReference type="Gene3D" id="3.90.70.200">
    <property type="entry name" value="Plus-3 domain"/>
    <property type="match status" value="1"/>
</dbReference>
<evidence type="ECO:0000256" key="2">
    <source>
        <dbReference type="ARBA" id="ARBA00023015"/>
    </source>
</evidence>
<reference evidence="8" key="1">
    <citation type="submission" date="2022-11" db="UniProtKB">
        <authorList>
            <consortium name="WormBaseParasite"/>
        </authorList>
    </citation>
    <scope>IDENTIFICATION</scope>
</reference>
<dbReference type="SMART" id="SM00719">
    <property type="entry name" value="Plus3"/>
    <property type="match status" value="1"/>
</dbReference>
<feature type="compositionally biased region" description="Acidic residues" evidence="5">
    <location>
        <begin position="109"/>
        <end position="124"/>
    </location>
</feature>
<dbReference type="GO" id="GO:0003677">
    <property type="term" value="F:DNA binding"/>
    <property type="evidence" value="ECO:0007669"/>
    <property type="project" value="InterPro"/>
</dbReference>